<evidence type="ECO:0000256" key="8">
    <source>
        <dbReference type="ARBA" id="ARBA00023329"/>
    </source>
</evidence>
<dbReference type="InterPro" id="IPR016635">
    <property type="entry name" value="AP_complex_ssu"/>
</dbReference>
<gene>
    <name evidence="11" type="ORF">DFA_03576</name>
</gene>
<dbReference type="GO" id="GO:0030121">
    <property type="term" value="C:AP-1 adaptor complex"/>
    <property type="evidence" value="ECO:0007669"/>
    <property type="project" value="InterPro"/>
</dbReference>
<comment type="subcellular location">
    <subcellularLocation>
        <location evidence="1">Cytoplasmic vesicle membrane</location>
    </subcellularLocation>
    <subcellularLocation>
        <location evidence="2">Golgi apparatus</location>
    </subcellularLocation>
</comment>
<dbReference type="Proteomes" id="UP000007797">
    <property type="component" value="Unassembled WGS sequence"/>
</dbReference>
<keyword evidence="5 9" id="KW-0653">Protein transport</keyword>
<evidence type="ECO:0000313" key="11">
    <source>
        <dbReference type="EMBL" id="EGG25327.1"/>
    </source>
</evidence>
<reference evidence="12" key="1">
    <citation type="journal article" date="2011" name="Genome Res.">
        <title>Phylogeny-wide analysis of social amoeba genomes highlights ancient origins for complex intercellular communication.</title>
        <authorList>
            <person name="Heidel A.J."/>
            <person name="Lawal H.M."/>
            <person name="Felder M."/>
            <person name="Schilde C."/>
            <person name="Helps N.R."/>
            <person name="Tunggal B."/>
            <person name="Rivero F."/>
            <person name="John U."/>
            <person name="Schleicher M."/>
            <person name="Eichinger L."/>
            <person name="Platzer M."/>
            <person name="Noegel A.A."/>
            <person name="Schaap P."/>
            <person name="Gloeckner G."/>
        </authorList>
    </citation>
    <scope>NUCLEOTIDE SEQUENCE [LARGE SCALE GENOMIC DNA]</scope>
    <source>
        <strain evidence="12">SH3</strain>
    </source>
</reference>
<dbReference type="Gene3D" id="3.30.450.60">
    <property type="match status" value="1"/>
</dbReference>
<dbReference type="InterPro" id="IPR011012">
    <property type="entry name" value="Longin-like_dom_sf"/>
</dbReference>
<dbReference type="AlphaFoldDB" id="F4PI44"/>
<keyword evidence="12" id="KW-1185">Reference proteome</keyword>
<keyword evidence="6" id="KW-0333">Golgi apparatus</keyword>
<keyword evidence="7 9" id="KW-0472">Membrane</keyword>
<dbReference type="SUPFAM" id="SSF64356">
    <property type="entry name" value="SNARE-like"/>
    <property type="match status" value="1"/>
</dbReference>
<protein>
    <recommendedName>
        <fullName evidence="9">AP complex subunit sigma</fullName>
    </recommendedName>
</protein>
<sequence>MDKSELFIILVQGRMRLSRWYSTYTQKEKDRYLREITGQVLRRREKDCNFIIWREYTVVYKRYASLFFAMIVDNKDNELITLEVIHKLVVILDQAFENVCELDLIYGFEKVYLMMNNVTNMAYLLLDEFLIGGEMQETSSKIVLNSIIEGESYDRYLLLNQALEQSL</sequence>
<keyword evidence="8" id="KW-0968">Cytoplasmic vesicle</keyword>
<dbReference type="InterPro" id="IPR022775">
    <property type="entry name" value="AP_mu_sigma_su"/>
</dbReference>
<name>F4PI44_CACFS</name>
<dbReference type="CDD" id="cd14831">
    <property type="entry name" value="AP1_sigma"/>
    <property type="match status" value="1"/>
</dbReference>
<dbReference type="InterPro" id="IPR044733">
    <property type="entry name" value="AP1_sigma"/>
</dbReference>
<dbReference type="GO" id="GO:0035615">
    <property type="term" value="F:clathrin adaptor activity"/>
    <property type="evidence" value="ECO:0007669"/>
    <property type="project" value="InterPro"/>
</dbReference>
<keyword evidence="4 9" id="KW-0813">Transport</keyword>
<comment type="similarity">
    <text evidence="3 9">Belongs to the adaptor complexes small subunit family.</text>
</comment>
<dbReference type="PIRSF" id="PIRSF015588">
    <property type="entry name" value="AP_complex_sigma"/>
    <property type="match status" value="1"/>
</dbReference>
<dbReference type="PANTHER" id="PTHR11753">
    <property type="entry name" value="ADAPTOR COMPLEXES SMALL SUBUNIT FAMILY"/>
    <property type="match status" value="1"/>
</dbReference>
<proteinExistence type="inferred from homology"/>
<evidence type="ECO:0000256" key="7">
    <source>
        <dbReference type="ARBA" id="ARBA00023136"/>
    </source>
</evidence>
<dbReference type="GeneID" id="14877286"/>
<evidence type="ECO:0000256" key="5">
    <source>
        <dbReference type="ARBA" id="ARBA00022927"/>
    </source>
</evidence>
<dbReference type="Pfam" id="PF01217">
    <property type="entry name" value="Clat_adaptor_s"/>
    <property type="match status" value="1"/>
</dbReference>
<evidence type="ECO:0000256" key="1">
    <source>
        <dbReference type="ARBA" id="ARBA00004156"/>
    </source>
</evidence>
<dbReference type="GO" id="GO:0006886">
    <property type="term" value="P:intracellular protein transport"/>
    <property type="evidence" value="ECO:0007669"/>
    <property type="project" value="UniProtKB-UniRule"/>
</dbReference>
<evidence type="ECO:0000256" key="2">
    <source>
        <dbReference type="ARBA" id="ARBA00004555"/>
    </source>
</evidence>
<evidence type="ECO:0000256" key="3">
    <source>
        <dbReference type="ARBA" id="ARBA00006972"/>
    </source>
</evidence>
<accession>F4PI44</accession>
<feature type="domain" description="AP complex mu/sigma subunit" evidence="10">
    <location>
        <begin position="6"/>
        <end position="148"/>
    </location>
</feature>
<evidence type="ECO:0000313" key="12">
    <source>
        <dbReference type="Proteomes" id="UP000007797"/>
    </source>
</evidence>
<evidence type="ECO:0000259" key="10">
    <source>
        <dbReference type="Pfam" id="PF01217"/>
    </source>
</evidence>
<dbReference type="OMA" id="WYVATSE"/>
<evidence type="ECO:0000256" key="4">
    <source>
        <dbReference type="ARBA" id="ARBA00022448"/>
    </source>
</evidence>
<evidence type="ECO:0000256" key="9">
    <source>
        <dbReference type="PIRNR" id="PIRNR015588"/>
    </source>
</evidence>
<dbReference type="KEGG" id="dfa:DFA_03576"/>
<organism evidence="11 12">
    <name type="scientific">Cavenderia fasciculata</name>
    <name type="common">Slime mold</name>
    <name type="synonym">Dictyostelium fasciculatum</name>
    <dbReference type="NCBI Taxonomy" id="261658"/>
    <lineage>
        <taxon>Eukaryota</taxon>
        <taxon>Amoebozoa</taxon>
        <taxon>Evosea</taxon>
        <taxon>Eumycetozoa</taxon>
        <taxon>Dictyostelia</taxon>
        <taxon>Acytosteliales</taxon>
        <taxon>Cavenderiaceae</taxon>
        <taxon>Cavenderia</taxon>
    </lineage>
</organism>
<dbReference type="EMBL" id="GL883006">
    <property type="protein sequence ID" value="EGG25327.1"/>
    <property type="molecule type" value="Genomic_DNA"/>
</dbReference>
<dbReference type="RefSeq" id="XP_004363178.1">
    <property type="nucleotide sequence ID" value="XM_004363121.1"/>
</dbReference>
<evidence type="ECO:0000256" key="6">
    <source>
        <dbReference type="ARBA" id="ARBA00023034"/>
    </source>
</evidence>
<dbReference type="STRING" id="1054147.F4PI44"/>
<dbReference type="OrthoDB" id="371463at2759"/>